<evidence type="ECO:0000259" key="4">
    <source>
        <dbReference type="Pfam" id="PF00535"/>
    </source>
</evidence>
<comment type="caution">
    <text evidence="5">The sequence shown here is derived from an EMBL/GenBank/DDBJ whole genome shotgun (WGS) entry which is preliminary data.</text>
</comment>
<dbReference type="InterPro" id="IPR001173">
    <property type="entry name" value="Glyco_trans_2-like"/>
</dbReference>
<dbReference type="PANTHER" id="PTHR43179:SF12">
    <property type="entry name" value="GALACTOFURANOSYLTRANSFERASE GLFT2"/>
    <property type="match status" value="1"/>
</dbReference>
<organism evidence="5">
    <name type="scientific">Thermofilum adornatum</name>
    <dbReference type="NCBI Taxonomy" id="1365176"/>
    <lineage>
        <taxon>Archaea</taxon>
        <taxon>Thermoproteota</taxon>
        <taxon>Thermoprotei</taxon>
        <taxon>Thermofilales</taxon>
        <taxon>Thermofilaceae</taxon>
        <taxon>Thermofilum</taxon>
    </lineage>
</organism>
<gene>
    <name evidence="5" type="ORF">ENN26_02515</name>
</gene>
<feature type="domain" description="Glycosyltransferase 2-like" evidence="4">
    <location>
        <begin position="10"/>
        <end position="117"/>
    </location>
</feature>
<evidence type="ECO:0000313" key="5">
    <source>
        <dbReference type="EMBL" id="HDP14641.1"/>
    </source>
</evidence>
<dbReference type="Pfam" id="PF00535">
    <property type="entry name" value="Glycos_transf_2"/>
    <property type="match status" value="1"/>
</dbReference>
<proteinExistence type="inferred from homology"/>
<evidence type="ECO:0000256" key="3">
    <source>
        <dbReference type="ARBA" id="ARBA00022679"/>
    </source>
</evidence>
<evidence type="ECO:0000256" key="1">
    <source>
        <dbReference type="ARBA" id="ARBA00006739"/>
    </source>
</evidence>
<comment type="similarity">
    <text evidence="1">Belongs to the glycosyltransferase 2 family.</text>
</comment>
<dbReference type="SUPFAM" id="SSF53448">
    <property type="entry name" value="Nucleotide-diphospho-sugar transferases"/>
    <property type="match status" value="1"/>
</dbReference>
<accession>A0A7C1CDC2</accession>
<dbReference type="PANTHER" id="PTHR43179">
    <property type="entry name" value="RHAMNOSYLTRANSFERASE WBBL"/>
    <property type="match status" value="1"/>
</dbReference>
<name>A0A7C1CDC2_9CREN</name>
<sequence length="337" mass="38492">MSNDKIIDGIVVNYNSYHVRHVVEKSISSLLDLPFRRLYIVDNASKDGSYEFLESNFSDEHGVILVRLGSNIGYAGAINYIYSRFRDSLTRIFFIANNDLIILEPARIMGFLKMFESSSRIGALSGILTYPTGRIYSAGFLLNDLALLVNICQARTLDECEVKDAFFFVSFVSGAFALINRMAVEMMPERTPFPSRGFMYLDDIVMGGKFWEKGFASVIVSEPIALHYESLSMHSGTKAFLLGRALAVQRRIIKPCLIDRGLVNKIILETYSRMVGFRLFREKSTMYSFKRGFHAGLKEYETNKGYWDKYSINLKNIYHLHGIQGLVERISEYVRAR</sequence>
<dbReference type="Gene3D" id="3.90.550.10">
    <property type="entry name" value="Spore Coat Polysaccharide Biosynthesis Protein SpsA, Chain A"/>
    <property type="match status" value="1"/>
</dbReference>
<protein>
    <submittedName>
        <fullName evidence="5">Glycosyltransferase family 2 protein</fullName>
    </submittedName>
</protein>
<keyword evidence="2" id="KW-0328">Glycosyltransferase</keyword>
<reference evidence="5" key="1">
    <citation type="journal article" date="2020" name="mSystems">
        <title>Genome- and Community-Level Interaction Insights into Carbon Utilization and Element Cycling Functions of Hydrothermarchaeota in Hydrothermal Sediment.</title>
        <authorList>
            <person name="Zhou Z."/>
            <person name="Liu Y."/>
            <person name="Xu W."/>
            <person name="Pan J."/>
            <person name="Luo Z.H."/>
            <person name="Li M."/>
        </authorList>
    </citation>
    <scope>NUCLEOTIDE SEQUENCE [LARGE SCALE GENOMIC DNA]</scope>
    <source>
        <strain evidence="5">SpSt-116</strain>
    </source>
</reference>
<evidence type="ECO:0000256" key="2">
    <source>
        <dbReference type="ARBA" id="ARBA00022676"/>
    </source>
</evidence>
<keyword evidence="3 5" id="KW-0808">Transferase</keyword>
<dbReference type="AlphaFoldDB" id="A0A7C1CDC2"/>
<dbReference type="EMBL" id="DSAY01000047">
    <property type="protein sequence ID" value="HDP14641.1"/>
    <property type="molecule type" value="Genomic_DNA"/>
</dbReference>
<dbReference type="GO" id="GO:0016757">
    <property type="term" value="F:glycosyltransferase activity"/>
    <property type="evidence" value="ECO:0007669"/>
    <property type="project" value="UniProtKB-KW"/>
</dbReference>
<dbReference type="InterPro" id="IPR029044">
    <property type="entry name" value="Nucleotide-diphossugar_trans"/>
</dbReference>